<sequence>MKKYIVLLRGINVSGKNKIPMADLRELLNDLDFQNVQTYIQSGNIILESDEGKSVICNKIKDGIQSKFGFDVPVIARTIPEWKKAIANYPFSTDNTKIVAFVFLNKKVYETKIEVKGINYDEYLIDKDMVFIYCPSGFAKTKLSNNLFERKLNVTATTRNYNTALKLLELATK</sequence>
<dbReference type="PANTHER" id="PTHR36439">
    <property type="entry name" value="BLL4334 PROTEIN"/>
    <property type="match status" value="1"/>
</dbReference>
<dbReference type="RefSeq" id="WP_088354674.1">
    <property type="nucleotide sequence ID" value="NZ_CP061813.1"/>
</dbReference>
<name>A0A7L8AJM2_9FLAO</name>
<evidence type="ECO:0000313" key="1">
    <source>
        <dbReference type="EMBL" id="QOD62218.1"/>
    </source>
</evidence>
<reference evidence="1 2" key="1">
    <citation type="journal article" date="2016" name="Int. J. Syst. Evol. Microbiol.">
        <title>Polaribacter haliotis sp. nov., isolated from the gut of abalone Haliotis discus hannai.</title>
        <authorList>
            <person name="Kim Y.O."/>
            <person name="Park I.S."/>
            <person name="Park S."/>
            <person name="Nam B.H."/>
            <person name="Park J.M."/>
            <person name="Kim D.G."/>
            <person name="Yoon J.H."/>
        </authorList>
    </citation>
    <scope>NUCLEOTIDE SEQUENCE [LARGE SCALE GENOMIC DNA]</scope>
    <source>
        <strain evidence="1 2">KCTC 52418</strain>
    </source>
</reference>
<dbReference type="EMBL" id="CP061813">
    <property type="protein sequence ID" value="QOD62218.1"/>
    <property type="molecule type" value="Genomic_DNA"/>
</dbReference>
<dbReference type="PANTHER" id="PTHR36439:SF1">
    <property type="entry name" value="DUF1697 DOMAIN-CONTAINING PROTEIN"/>
    <property type="match status" value="1"/>
</dbReference>
<dbReference type="InterPro" id="IPR012545">
    <property type="entry name" value="DUF1697"/>
</dbReference>
<gene>
    <name evidence="1" type="ORF">H9I45_07195</name>
</gene>
<dbReference type="OrthoDB" id="9806494at2"/>
<dbReference type="KEGG" id="phal:H9I45_07195"/>
<dbReference type="Gene3D" id="3.30.70.1280">
    <property type="entry name" value="SP0830-like domains"/>
    <property type="match status" value="1"/>
</dbReference>
<dbReference type="PIRSF" id="PIRSF008502">
    <property type="entry name" value="UCP008502"/>
    <property type="match status" value="1"/>
</dbReference>
<dbReference type="SUPFAM" id="SSF160379">
    <property type="entry name" value="SP0830-like"/>
    <property type="match status" value="1"/>
</dbReference>
<keyword evidence="2" id="KW-1185">Reference proteome</keyword>
<dbReference type="Pfam" id="PF08002">
    <property type="entry name" value="DUF1697"/>
    <property type="match status" value="1"/>
</dbReference>
<protein>
    <submittedName>
        <fullName evidence="1">DUF1697 domain-containing protein</fullName>
    </submittedName>
</protein>
<dbReference type="AlphaFoldDB" id="A0A7L8AJM2"/>
<accession>A0A7L8AJM2</accession>
<dbReference type="Proteomes" id="UP000516764">
    <property type="component" value="Chromosome"/>
</dbReference>
<organism evidence="1 2">
    <name type="scientific">Polaribacter haliotis</name>
    <dbReference type="NCBI Taxonomy" id="1888915"/>
    <lineage>
        <taxon>Bacteria</taxon>
        <taxon>Pseudomonadati</taxon>
        <taxon>Bacteroidota</taxon>
        <taxon>Flavobacteriia</taxon>
        <taxon>Flavobacteriales</taxon>
        <taxon>Flavobacteriaceae</taxon>
    </lineage>
</organism>
<proteinExistence type="predicted"/>
<evidence type="ECO:0000313" key="2">
    <source>
        <dbReference type="Proteomes" id="UP000516764"/>
    </source>
</evidence>